<dbReference type="SUPFAM" id="SSF53067">
    <property type="entry name" value="Actin-like ATPase domain"/>
    <property type="match status" value="2"/>
</dbReference>
<keyword evidence="2" id="KW-1185">Reference proteome</keyword>
<proteinExistence type="predicted"/>
<dbReference type="OrthoDB" id="2963168at2759"/>
<dbReference type="InterPro" id="IPR043129">
    <property type="entry name" value="ATPase_NBD"/>
</dbReference>
<reference evidence="1" key="1">
    <citation type="submission" date="2020-05" db="EMBL/GenBank/DDBJ databases">
        <title>Mycena genomes resolve the evolution of fungal bioluminescence.</title>
        <authorList>
            <person name="Tsai I.J."/>
        </authorList>
    </citation>
    <scope>NUCLEOTIDE SEQUENCE</scope>
    <source>
        <strain evidence="1">171206Taipei</strain>
    </source>
</reference>
<sequence length="598" mass="66524">MAPRTPYTGTKRKLILGIDLGTTFSGISYCLLTLNEVPKILPVTRFPPQGRAAGDSKVPSVVWYDRDGQPRALGAQTLDENVRRLAQQEGWEKAVWFKLAMRPETITVSRPGGDIPPLPTDKTPVVVFADFLRYLLQCARAFITQTYPNGDALWISLESETEFVLTHPNGWAGDQQERMRRAAVIAGLIPGTIAGRQRVHFVTEGEASLNFCILNGLASEPLNAGEGVIIVDAGGGTVDISAYRAVSAGRLDSFEEIAPSECLMDGSVFVKRDAEKYLYTLLGNSAFRLDIPLIAECFDEGAKLTFRNPNEFSYIRFGGLRDHDPAVNVESGSLRLPGNVVATFFRPSIDEIFEAVKRQCSNASRQIKNVFMTGGFSANEWLYAELKRRLGQIGLQVSRPDSHVNKAVSDGAVSFYLDHFVSARIAKETYGVEYASHYNPSNKEHKTRESSVYLSIAGDLRIPKQFAAIVRKNTRVEAKTEFRDSFVRWSRTKSDVEEMEVRILRYIGSNEDPHWMDLDPRHYSTMCTVHADTSVLVNTLQAKPGAARGSYYELDFDVVFSLGLTELKAQIAWKEEGIEKRGPAEILYEPASIGDITK</sequence>
<dbReference type="EMBL" id="JACAZF010000015">
    <property type="protein sequence ID" value="KAF7290140.1"/>
    <property type="molecule type" value="Genomic_DNA"/>
</dbReference>
<dbReference type="AlphaFoldDB" id="A0A8H6S2J6"/>
<comment type="caution">
    <text evidence="1">The sequence shown here is derived from an EMBL/GenBank/DDBJ whole genome shotgun (WGS) entry which is preliminary data.</text>
</comment>
<dbReference type="RefSeq" id="XP_037213718.1">
    <property type="nucleotide sequence ID" value="XM_037369722.1"/>
</dbReference>
<dbReference type="PROSITE" id="PS00297">
    <property type="entry name" value="HSP70_1"/>
    <property type="match status" value="1"/>
</dbReference>
<dbReference type="PANTHER" id="PTHR14187">
    <property type="entry name" value="ALPHA KINASE/ELONGATION FACTOR 2 KINASE"/>
    <property type="match status" value="1"/>
</dbReference>
<dbReference type="GeneID" id="59352238"/>
<dbReference type="PANTHER" id="PTHR14187:SF5">
    <property type="entry name" value="HEAT SHOCK 70 KDA PROTEIN 12A"/>
    <property type="match status" value="1"/>
</dbReference>
<dbReference type="CDD" id="cd10170">
    <property type="entry name" value="ASKHA_NBD_HSP70"/>
    <property type="match status" value="1"/>
</dbReference>
<dbReference type="Proteomes" id="UP000636479">
    <property type="component" value="Unassembled WGS sequence"/>
</dbReference>
<evidence type="ECO:0000313" key="1">
    <source>
        <dbReference type="EMBL" id="KAF7290140.1"/>
    </source>
</evidence>
<name>A0A8H6S2J6_9AGAR</name>
<gene>
    <name evidence="1" type="ORF">MIND_01327200</name>
</gene>
<evidence type="ECO:0000313" key="2">
    <source>
        <dbReference type="Proteomes" id="UP000636479"/>
    </source>
</evidence>
<protein>
    <submittedName>
        <fullName evidence="1">Uncharacterized protein</fullName>
    </submittedName>
</protein>
<accession>A0A8H6S2J6</accession>
<dbReference type="InterPro" id="IPR018181">
    <property type="entry name" value="Heat_shock_70_CS"/>
</dbReference>
<dbReference type="Gene3D" id="3.30.420.40">
    <property type="match status" value="1"/>
</dbReference>
<organism evidence="1 2">
    <name type="scientific">Mycena indigotica</name>
    <dbReference type="NCBI Taxonomy" id="2126181"/>
    <lineage>
        <taxon>Eukaryota</taxon>
        <taxon>Fungi</taxon>
        <taxon>Dikarya</taxon>
        <taxon>Basidiomycota</taxon>
        <taxon>Agaricomycotina</taxon>
        <taxon>Agaricomycetes</taxon>
        <taxon>Agaricomycetidae</taxon>
        <taxon>Agaricales</taxon>
        <taxon>Marasmiineae</taxon>
        <taxon>Mycenaceae</taxon>
        <taxon>Mycena</taxon>
    </lineage>
</organism>